<accession>A0AAD5MXW5</accession>
<evidence type="ECO:0000313" key="2">
    <source>
        <dbReference type="Proteomes" id="UP001196413"/>
    </source>
</evidence>
<keyword evidence="2" id="KW-1185">Reference proteome</keyword>
<organism evidence="1 2">
    <name type="scientific">Parelaphostrongylus tenuis</name>
    <name type="common">Meningeal worm</name>
    <dbReference type="NCBI Taxonomy" id="148309"/>
    <lineage>
        <taxon>Eukaryota</taxon>
        <taxon>Metazoa</taxon>
        <taxon>Ecdysozoa</taxon>
        <taxon>Nematoda</taxon>
        <taxon>Chromadorea</taxon>
        <taxon>Rhabditida</taxon>
        <taxon>Rhabditina</taxon>
        <taxon>Rhabditomorpha</taxon>
        <taxon>Strongyloidea</taxon>
        <taxon>Metastrongylidae</taxon>
        <taxon>Parelaphostrongylus</taxon>
    </lineage>
</organism>
<protein>
    <submittedName>
        <fullName evidence="1">Uncharacterized protein</fullName>
    </submittedName>
</protein>
<name>A0AAD5MXW5_PARTN</name>
<sequence length="51" mass="5979">MNCGGSLFWTFKMFEQHLEFAFLIEVESSLRCLFTTFSANLIFVFSSHHLN</sequence>
<dbReference type="AlphaFoldDB" id="A0AAD5MXW5"/>
<gene>
    <name evidence="1" type="ORF">KIN20_013277</name>
</gene>
<proteinExistence type="predicted"/>
<dbReference type="EMBL" id="JAHQIW010002570">
    <property type="protein sequence ID" value="KAJ1355744.1"/>
    <property type="molecule type" value="Genomic_DNA"/>
</dbReference>
<reference evidence="1" key="1">
    <citation type="submission" date="2021-06" db="EMBL/GenBank/DDBJ databases">
        <title>Parelaphostrongylus tenuis whole genome reference sequence.</title>
        <authorList>
            <person name="Garwood T.J."/>
            <person name="Larsen P.A."/>
            <person name="Fountain-Jones N.M."/>
            <person name="Garbe J.R."/>
            <person name="Macchietto M.G."/>
            <person name="Kania S.A."/>
            <person name="Gerhold R.W."/>
            <person name="Richards J.E."/>
            <person name="Wolf T.M."/>
        </authorList>
    </citation>
    <scope>NUCLEOTIDE SEQUENCE</scope>
    <source>
        <strain evidence="1">MNPRO001-30</strain>
        <tissue evidence="1">Meninges</tissue>
    </source>
</reference>
<evidence type="ECO:0000313" key="1">
    <source>
        <dbReference type="EMBL" id="KAJ1355744.1"/>
    </source>
</evidence>
<dbReference type="Proteomes" id="UP001196413">
    <property type="component" value="Unassembled WGS sequence"/>
</dbReference>
<comment type="caution">
    <text evidence="1">The sequence shown here is derived from an EMBL/GenBank/DDBJ whole genome shotgun (WGS) entry which is preliminary data.</text>
</comment>